<dbReference type="InterPro" id="IPR049619">
    <property type="entry name" value="Lhx1/5_LIM2"/>
</dbReference>
<evidence type="ECO:0000256" key="3">
    <source>
        <dbReference type="ARBA" id="ARBA00022833"/>
    </source>
</evidence>
<dbReference type="SUPFAM" id="SSF57716">
    <property type="entry name" value="Glucocorticoid receptor-like (DNA-binding domain)"/>
    <property type="match status" value="1"/>
</dbReference>
<evidence type="ECO:0000256" key="9">
    <source>
        <dbReference type="SAM" id="MobiDB-lite"/>
    </source>
</evidence>
<accession>A0A9J6F3Q2</accession>
<dbReference type="Gene3D" id="2.10.110.10">
    <property type="entry name" value="Cysteine Rich Protein"/>
    <property type="match status" value="1"/>
</dbReference>
<keyword evidence="2 8" id="KW-0479">Metal-binding</keyword>
<dbReference type="GO" id="GO:0030182">
    <property type="term" value="P:neuron differentiation"/>
    <property type="evidence" value="ECO:0007669"/>
    <property type="project" value="TreeGrafter"/>
</dbReference>
<dbReference type="GO" id="GO:0000981">
    <property type="term" value="F:DNA-binding transcription factor activity, RNA polymerase II-specific"/>
    <property type="evidence" value="ECO:0007669"/>
    <property type="project" value="TreeGrafter"/>
</dbReference>
<keyword evidence="3 8" id="KW-0862">Zinc</keyword>
<protein>
    <recommendedName>
        <fullName evidence="10">LIM zinc-binding domain-containing protein</fullName>
    </recommendedName>
</protein>
<dbReference type="PANTHER" id="PTHR24208:SF105">
    <property type="entry name" value="DLIM1"/>
    <property type="match status" value="1"/>
</dbReference>
<evidence type="ECO:0000259" key="10">
    <source>
        <dbReference type="PROSITE" id="PS50023"/>
    </source>
</evidence>
<comment type="caution">
    <text evidence="11">The sequence shown here is derived from an EMBL/GenBank/DDBJ whole genome shotgun (WGS) entry which is preliminary data.</text>
</comment>
<dbReference type="EMBL" id="JABSTU010000001">
    <property type="protein sequence ID" value="KAH8041454.1"/>
    <property type="molecule type" value="Genomic_DNA"/>
</dbReference>
<feature type="domain" description="LIM zinc-binding" evidence="10">
    <location>
        <begin position="29"/>
        <end position="92"/>
    </location>
</feature>
<dbReference type="InterPro" id="IPR050453">
    <property type="entry name" value="LIM_Homeobox_TF"/>
</dbReference>
<organism evidence="11 12">
    <name type="scientific">Rhipicephalus microplus</name>
    <name type="common">Cattle tick</name>
    <name type="synonym">Boophilus microplus</name>
    <dbReference type="NCBI Taxonomy" id="6941"/>
    <lineage>
        <taxon>Eukaryota</taxon>
        <taxon>Metazoa</taxon>
        <taxon>Ecdysozoa</taxon>
        <taxon>Arthropoda</taxon>
        <taxon>Chelicerata</taxon>
        <taxon>Arachnida</taxon>
        <taxon>Acari</taxon>
        <taxon>Parasitiformes</taxon>
        <taxon>Ixodida</taxon>
        <taxon>Ixodoidea</taxon>
        <taxon>Ixodidae</taxon>
        <taxon>Rhipicephalinae</taxon>
        <taxon>Rhipicephalus</taxon>
        <taxon>Boophilus</taxon>
    </lineage>
</organism>
<dbReference type="InterPro" id="IPR001781">
    <property type="entry name" value="Znf_LIM"/>
</dbReference>
<dbReference type="GO" id="GO:0000977">
    <property type="term" value="F:RNA polymerase II transcription regulatory region sequence-specific DNA binding"/>
    <property type="evidence" value="ECO:0007669"/>
    <property type="project" value="TreeGrafter"/>
</dbReference>
<dbReference type="CDD" id="cd09375">
    <property type="entry name" value="LIM2_Lhx1_Lhx5"/>
    <property type="match status" value="1"/>
</dbReference>
<dbReference type="GO" id="GO:0005634">
    <property type="term" value="C:nucleus"/>
    <property type="evidence" value="ECO:0007669"/>
    <property type="project" value="UniProtKB-SubCell"/>
</dbReference>
<dbReference type="Proteomes" id="UP000821866">
    <property type="component" value="Chromosome 1"/>
</dbReference>
<keyword evidence="4 8" id="KW-0440">LIM domain</keyword>
<feature type="compositionally biased region" description="Pro residues" evidence="9">
    <location>
        <begin position="91"/>
        <end position="101"/>
    </location>
</feature>
<evidence type="ECO:0000256" key="7">
    <source>
        <dbReference type="ARBA" id="ARBA00023242"/>
    </source>
</evidence>
<keyword evidence="12" id="KW-1185">Reference proteome</keyword>
<evidence type="ECO:0000313" key="12">
    <source>
        <dbReference type="Proteomes" id="UP000821866"/>
    </source>
</evidence>
<evidence type="ECO:0000256" key="6">
    <source>
        <dbReference type="ARBA" id="ARBA00023155"/>
    </source>
</evidence>
<evidence type="ECO:0000256" key="1">
    <source>
        <dbReference type="ARBA" id="ARBA00004123"/>
    </source>
</evidence>
<keyword evidence="6" id="KW-0371">Homeobox</keyword>
<feature type="region of interest" description="Disordered" evidence="9">
    <location>
        <begin position="89"/>
        <end position="108"/>
    </location>
</feature>
<dbReference type="FunFam" id="2.10.110.10:FF:000046">
    <property type="entry name" value="LIM/homeobox protein Lhx1"/>
    <property type="match status" value="1"/>
</dbReference>
<dbReference type="AlphaFoldDB" id="A0A9J6F3Q2"/>
<dbReference type="GO" id="GO:0008270">
    <property type="term" value="F:zinc ion binding"/>
    <property type="evidence" value="ECO:0007669"/>
    <property type="project" value="InterPro"/>
</dbReference>
<dbReference type="VEuPathDB" id="VectorBase:LOC119179680"/>
<evidence type="ECO:0000256" key="8">
    <source>
        <dbReference type="PROSITE-ProRule" id="PRU00125"/>
    </source>
</evidence>
<sequence>MAGVARRHAGRPSPLLSLSWPNDHGRFGTKCAGCSLGISPTDLVRRARSKVFHLKCFTCLVCRKQLSTGEELYVLDEHRFVCKEDYLARHQPPPPQQPPPAGECTSRETQRHVNLSTIPFARISLRYALCSRCVQGKSEPEWA</sequence>
<reference evidence="11" key="2">
    <citation type="submission" date="2021-09" db="EMBL/GenBank/DDBJ databases">
        <authorList>
            <person name="Jia N."/>
            <person name="Wang J."/>
            <person name="Shi W."/>
            <person name="Du L."/>
            <person name="Sun Y."/>
            <person name="Zhan W."/>
            <person name="Jiang J."/>
            <person name="Wang Q."/>
            <person name="Zhang B."/>
            <person name="Ji P."/>
            <person name="Sakyi L.B."/>
            <person name="Cui X."/>
            <person name="Yuan T."/>
            <person name="Jiang B."/>
            <person name="Yang W."/>
            <person name="Lam T.T.-Y."/>
            <person name="Chang Q."/>
            <person name="Ding S."/>
            <person name="Wang X."/>
            <person name="Zhu J."/>
            <person name="Ruan X."/>
            <person name="Zhao L."/>
            <person name="Wei J."/>
            <person name="Que T."/>
            <person name="Du C."/>
            <person name="Cheng J."/>
            <person name="Dai P."/>
            <person name="Han X."/>
            <person name="Huang E."/>
            <person name="Gao Y."/>
            <person name="Liu J."/>
            <person name="Shao H."/>
            <person name="Ye R."/>
            <person name="Li L."/>
            <person name="Wei W."/>
            <person name="Wang X."/>
            <person name="Wang C."/>
            <person name="Huo Q."/>
            <person name="Li W."/>
            <person name="Guo W."/>
            <person name="Chen H."/>
            <person name="Chen S."/>
            <person name="Zhou L."/>
            <person name="Zhou L."/>
            <person name="Ni X."/>
            <person name="Tian J."/>
            <person name="Zhou Y."/>
            <person name="Sheng Y."/>
            <person name="Liu T."/>
            <person name="Pan Y."/>
            <person name="Xia L."/>
            <person name="Li J."/>
            <person name="Zhao F."/>
            <person name="Cao W."/>
        </authorList>
    </citation>
    <scope>NUCLEOTIDE SEQUENCE</scope>
    <source>
        <strain evidence="11">Rmic-2018</strain>
        <tissue evidence="11">Larvae</tissue>
    </source>
</reference>
<dbReference type="Pfam" id="PF00412">
    <property type="entry name" value="LIM"/>
    <property type="match status" value="1"/>
</dbReference>
<keyword evidence="7" id="KW-0539">Nucleus</keyword>
<evidence type="ECO:0000256" key="2">
    <source>
        <dbReference type="ARBA" id="ARBA00022723"/>
    </source>
</evidence>
<gene>
    <name evidence="11" type="ORF">HPB51_015816</name>
</gene>
<dbReference type="PANTHER" id="PTHR24208">
    <property type="entry name" value="LIM/HOMEOBOX PROTEIN LHX"/>
    <property type="match status" value="1"/>
</dbReference>
<dbReference type="PROSITE" id="PS00478">
    <property type="entry name" value="LIM_DOMAIN_1"/>
    <property type="match status" value="1"/>
</dbReference>
<dbReference type="PROSITE" id="PS50023">
    <property type="entry name" value="LIM_DOMAIN_2"/>
    <property type="match status" value="1"/>
</dbReference>
<evidence type="ECO:0000313" key="11">
    <source>
        <dbReference type="EMBL" id="KAH8041454.1"/>
    </source>
</evidence>
<evidence type="ECO:0000256" key="5">
    <source>
        <dbReference type="ARBA" id="ARBA00023125"/>
    </source>
</evidence>
<reference evidence="11" key="1">
    <citation type="journal article" date="2020" name="Cell">
        <title>Large-Scale Comparative Analyses of Tick Genomes Elucidate Their Genetic Diversity and Vector Capacities.</title>
        <authorList>
            <consortium name="Tick Genome and Microbiome Consortium (TIGMIC)"/>
            <person name="Jia N."/>
            <person name="Wang J."/>
            <person name="Shi W."/>
            <person name="Du L."/>
            <person name="Sun Y."/>
            <person name="Zhan W."/>
            <person name="Jiang J.F."/>
            <person name="Wang Q."/>
            <person name="Zhang B."/>
            <person name="Ji P."/>
            <person name="Bell-Sakyi L."/>
            <person name="Cui X.M."/>
            <person name="Yuan T.T."/>
            <person name="Jiang B.G."/>
            <person name="Yang W.F."/>
            <person name="Lam T.T."/>
            <person name="Chang Q.C."/>
            <person name="Ding S.J."/>
            <person name="Wang X.J."/>
            <person name="Zhu J.G."/>
            <person name="Ruan X.D."/>
            <person name="Zhao L."/>
            <person name="Wei J.T."/>
            <person name="Ye R.Z."/>
            <person name="Que T.C."/>
            <person name="Du C.H."/>
            <person name="Zhou Y.H."/>
            <person name="Cheng J.X."/>
            <person name="Dai P.F."/>
            <person name="Guo W.B."/>
            <person name="Han X.H."/>
            <person name="Huang E.J."/>
            <person name="Li L.F."/>
            <person name="Wei W."/>
            <person name="Gao Y.C."/>
            <person name="Liu J.Z."/>
            <person name="Shao H.Z."/>
            <person name="Wang X."/>
            <person name="Wang C.C."/>
            <person name="Yang T.C."/>
            <person name="Huo Q.B."/>
            <person name="Li W."/>
            <person name="Chen H.Y."/>
            <person name="Chen S.E."/>
            <person name="Zhou L.G."/>
            <person name="Ni X.B."/>
            <person name="Tian J.H."/>
            <person name="Sheng Y."/>
            <person name="Liu T."/>
            <person name="Pan Y.S."/>
            <person name="Xia L.Y."/>
            <person name="Li J."/>
            <person name="Zhao F."/>
            <person name="Cao W.C."/>
        </authorList>
    </citation>
    <scope>NUCLEOTIDE SEQUENCE</scope>
    <source>
        <strain evidence="11">Rmic-2018</strain>
    </source>
</reference>
<name>A0A9J6F3Q2_RHIMP</name>
<comment type="subcellular location">
    <subcellularLocation>
        <location evidence="1">Nucleus</location>
    </subcellularLocation>
</comment>
<keyword evidence="5" id="KW-0238">DNA-binding</keyword>
<evidence type="ECO:0000256" key="4">
    <source>
        <dbReference type="ARBA" id="ARBA00023038"/>
    </source>
</evidence>
<dbReference type="SMART" id="SM00132">
    <property type="entry name" value="LIM"/>
    <property type="match status" value="1"/>
</dbReference>
<proteinExistence type="predicted"/>